<keyword evidence="2" id="KW-1185">Reference proteome</keyword>
<accession>A0A4U2Z3D7</accession>
<protein>
    <submittedName>
        <fullName evidence="1">Uncharacterized protein</fullName>
    </submittedName>
</protein>
<dbReference type="AlphaFoldDB" id="A0A4U2Z3D7"/>
<evidence type="ECO:0000313" key="1">
    <source>
        <dbReference type="EMBL" id="TKI67231.1"/>
    </source>
</evidence>
<evidence type="ECO:0000313" key="2">
    <source>
        <dbReference type="Proteomes" id="UP000308744"/>
    </source>
</evidence>
<name>A0A4U2Z3D7_9BACI</name>
<sequence>MSLDEYKKMTDEEFKSLTDEEFEEYLKLKKEDFPRHYRKLGEITVDTVLTPEEAIEIAKKYHQEKELDGVVNEQIEDLFFDEAYTFKVDIINRDNDDIRPAWRVTVDLPPNPFLFEDYTLIVSDRDEAVMGMLDVNGHPVSDGNEFTDEDIEYIMSDEDTENYNE</sequence>
<comment type="caution">
    <text evidence="1">The sequence shown here is derived from an EMBL/GenBank/DDBJ whole genome shotgun (WGS) entry which is preliminary data.</text>
</comment>
<reference evidence="1 2" key="1">
    <citation type="submission" date="2019-04" db="EMBL/GenBank/DDBJ databases">
        <title>Lysinibacillus genome sequencing.</title>
        <authorList>
            <person name="Dunlap C."/>
        </authorList>
    </citation>
    <scope>NUCLEOTIDE SEQUENCE [LARGE SCALE GENOMIC DNA]</scope>
    <source>
        <strain evidence="1 2">CCTCC AB 2010389</strain>
    </source>
</reference>
<organism evidence="1 2">
    <name type="scientific">Lysinibacillus mangiferihumi</name>
    <dbReference type="NCBI Taxonomy" id="1130819"/>
    <lineage>
        <taxon>Bacteria</taxon>
        <taxon>Bacillati</taxon>
        <taxon>Bacillota</taxon>
        <taxon>Bacilli</taxon>
        <taxon>Bacillales</taxon>
        <taxon>Bacillaceae</taxon>
        <taxon>Lysinibacillus</taxon>
    </lineage>
</organism>
<gene>
    <name evidence="1" type="ORF">FC756_13435</name>
</gene>
<proteinExistence type="predicted"/>
<dbReference type="Proteomes" id="UP000308744">
    <property type="component" value="Unassembled WGS sequence"/>
</dbReference>
<dbReference type="RefSeq" id="WP_107897877.1">
    <property type="nucleotide sequence ID" value="NZ_PYWM01000071.1"/>
</dbReference>
<dbReference type="EMBL" id="SZPU01000051">
    <property type="protein sequence ID" value="TKI67231.1"/>
    <property type="molecule type" value="Genomic_DNA"/>
</dbReference>